<reference evidence="1" key="1">
    <citation type="submission" date="2018-11" db="EMBL/GenBank/DDBJ databases">
        <authorList>
            <consortium name="Genoscope - CEA"/>
            <person name="William W."/>
        </authorList>
    </citation>
    <scope>NUCLEOTIDE SEQUENCE</scope>
</reference>
<gene>
    <name evidence="1" type="ORF">BRAA06T26037Z</name>
</gene>
<name>A0A3P5YIL7_BRACM</name>
<dbReference type="AlphaFoldDB" id="A0A3P5YIL7"/>
<protein>
    <submittedName>
        <fullName evidence="1">Uncharacterized protein</fullName>
    </submittedName>
</protein>
<proteinExistence type="predicted"/>
<organism evidence="1">
    <name type="scientific">Brassica campestris</name>
    <name type="common">Field mustard</name>
    <dbReference type="NCBI Taxonomy" id="3711"/>
    <lineage>
        <taxon>Eukaryota</taxon>
        <taxon>Viridiplantae</taxon>
        <taxon>Streptophyta</taxon>
        <taxon>Embryophyta</taxon>
        <taxon>Tracheophyta</taxon>
        <taxon>Spermatophyta</taxon>
        <taxon>Magnoliopsida</taxon>
        <taxon>eudicotyledons</taxon>
        <taxon>Gunneridae</taxon>
        <taxon>Pentapetalae</taxon>
        <taxon>rosids</taxon>
        <taxon>malvids</taxon>
        <taxon>Brassicales</taxon>
        <taxon>Brassicaceae</taxon>
        <taxon>Brassiceae</taxon>
        <taxon>Brassica</taxon>
    </lineage>
</organism>
<sequence length="40" mass="4866">MGSRYSTRIYCVFKSEIRRRQAICIWRRAKSWRDNGTQKG</sequence>
<accession>A0A3P5YIL7</accession>
<evidence type="ECO:0000313" key="1">
    <source>
        <dbReference type="EMBL" id="VDC67497.1"/>
    </source>
</evidence>
<dbReference type="EMBL" id="LR031569">
    <property type="protein sequence ID" value="VDC67497.1"/>
    <property type="molecule type" value="Genomic_DNA"/>
</dbReference>